<dbReference type="InterPro" id="IPR051813">
    <property type="entry name" value="HepT_RNase_toxin"/>
</dbReference>
<keyword evidence="1" id="KW-0597">Phosphoprotein</keyword>
<dbReference type="AlphaFoldDB" id="A0A5E6MB92"/>
<protein>
    <recommendedName>
        <fullName evidence="8">DUF86 domain-containing protein</fullName>
    </recommendedName>
</protein>
<dbReference type="GO" id="GO:0004540">
    <property type="term" value="F:RNA nuclease activity"/>
    <property type="evidence" value="ECO:0007669"/>
    <property type="project" value="InterPro"/>
</dbReference>
<dbReference type="PANTHER" id="PTHR34139:SF1">
    <property type="entry name" value="RNASE MJ1380-RELATED"/>
    <property type="match status" value="1"/>
</dbReference>
<evidence type="ECO:0008006" key="8">
    <source>
        <dbReference type="Google" id="ProtNLM"/>
    </source>
</evidence>
<evidence type="ECO:0000256" key="4">
    <source>
        <dbReference type="ARBA" id="ARBA00022741"/>
    </source>
</evidence>
<dbReference type="RefSeq" id="WP_142660071.1">
    <property type="nucleotide sequence ID" value="NZ_CABFVA020000066.1"/>
</dbReference>
<dbReference type="GO" id="GO:0016787">
    <property type="term" value="F:hydrolase activity"/>
    <property type="evidence" value="ECO:0007669"/>
    <property type="project" value="UniProtKB-KW"/>
</dbReference>
<keyword evidence="3" id="KW-0540">Nuclease</keyword>
<evidence type="ECO:0000313" key="6">
    <source>
        <dbReference type="EMBL" id="VVM06468.1"/>
    </source>
</evidence>
<accession>A0A5E6MB92</accession>
<dbReference type="Proteomes" id="UP000334923">
    <property type="component" value="Unassembled WGS sequence"/>
</dbReference>
<proteinExistence type="predicted"/>
<keyword evidence="2" id="KW-1277">Toxin-antitoxin system</keyword>
<dbReference type="Pfam" id="PF01934">
    <property type="entry name" value="HepT-like"/>
    <property type="match status" value="1"/>
</dbReference>
<evidence type="ECO:0000313" key="7">
    <source>
        <dbReference type="Proteomes" id="UP000334923"/>
    </source>
</evidence>
<gene>
    <name evidence="6" type="ORF">MAMT_01209</name>
</gene>
<evidence type="ECO:0000256" key="3">
    <source>
        <dbReference type="ARBA" id="ARBA00022722"/>
    </source>
</evidence>
<keyword evidence="5" id="KW-0378">Hydrolase</keyword>
<evidence type="ECO:0000256" key="5">
    <source>
        <dbReference type="ARBA" id="ARBA00022801"/>
    </source>
</evidence>
<keyword evidence="4" id="KW-0547">Nucleotide-binding</keyword>
<dbReference type="EMBL" id="CABFVA020000066">
    <property type="protein sequence ID" value="VVM06468.1"/>
    <property type="molecule type" value="Genomic_DNA"/>
</dbReference>
<keyword evidence="7" id="KW-1185">Reference proteome</keyword>
<dbReference type="PANTHER" id="PTHR34139">
    <property type="entry name" value="UPF0331 PROTEIN MJ0127"/>
    <property type="match status" value="1"/>
</dbReference>
<evidence type="ECO:0000256" key="2">
    <source>
        <dbReference type="ARBA" id="ARBA00022649"/>
    </source>
</evidence>
<sequence length="129" mass="14401">MSKDRRDQDYLEHIQEAISKIQRFTAGKSEADFLSDALLQDAVIRNLEIIGEAVSKLSADLKTEHGDVPWGEISGMRNRLIHGYMTVNLEIVWSTVEKVVPDFLLKVTGIQGELQESTPLRPGGGHRST</sequence>
<dbReference type="GO" id="GO:0110001">
    <property type="term" value="C:toxin-antitoxin complex"/>
    <property type="evidence" value="ECO:0007669"/>
    <property type="project" value="InterPro"/>
</dbReference>
<dbReference type="GO" id="GO:0000166">
    <property type="term" value="F:nucleotide binding"/>
    <property type="evidence" value="ECO:0007669"/>
    <property type="project" value="UniProtKB-KW"/>
</dbReference>
<dbReference type="OrthoDB" id="9810538at2"/>
<reference evidence="6 7" key="1">
    <citation type="submission" date="2019-09" db="EMBL/GenBank/DDBJ databases">
        <authorList>
            <person name="Cremers G."/>
        </authorList>
    </citation>
    <scope>NUCLEOTIDE SEQUENCE [LARGE SCALE GENOMIC DNA]</scope>
    <source>
        <strain evidence="6">4A</strain>
    </source>
</reference>
<dbReference type="InterPro" id="IPR008201">
    <property type="entry name" value="HepT-like"/>
</dbReference>
<name>A0A5E6MB92_9BACT</name>
<organism evidence="6 7">
    <name type="scientific">Methylacidimicrobium tartarophylax</name>
    <dbReference type="NCBI Taxonomy" id="1041768"/>
    <lineage>
        <taxon>Bacteria</taxon>
        <taxon>Pseudomonadati</taxon>
        <taxon>Verrucomicrobiota</taxon>
        <taxon>Methylacidimicrobium</taxon>
    </lineage>
</organism>
<evidence type="ECO:0000256" key="1">
    <source>
        <dbReference type="ARBA" id="ARBA00022553"/>
    </source>
</evidence>